<protein>
    <recommendedName>
        <fullName evidence="3 6">DNA replication complex GINS protein SLD5</fullName>
    </recommendedName>
</protein>
<evidence type="ECO:0000313" key="10">
    <source>
        <dbReference type="Proteomes" id="UP000191024"/>
    </source>
</evidence>
<sequence>MDIDIDDILAELDRDTTAVDQTLTSQGNDTTVVGSDAVGDLVAKQQAAAAQTAAPPSPVQDFNDLLVAWRNERMCPEILAYPHLLMARTLRRVQQQMEHIECVSMGFYEDETRDAASAVANKLPLLCMEADLERLKFVVRSYIRCRLSKVDKFSLYLRQLDTQQPVPLTELLSSKELEYHERHFTILLKLLNSTILKHMPPELQAIDDNEGSVPMVEGPDLASFVFVRVTGPDLGRSAPDTDPTLEINDEGVRFYPVYIQELREEVELTVDGIYVMRYNVVQELVQARKAILI</sequence>
<dbReference type="FunFam" id="1.20.58.1030:FF:000009">
    <property type="entry name" value="DNA replication complex GINS protein SLD5"/>
    <property type="match status" value="1"/>
</dbReference>
<dbReference type="Gene3D" id="1.20.58.1030">
    <property type="match status" value="1"/>
</dbReference>
<reference evidence="9 10" key="1">
    <citation type="submission" date="2016-03" db="EMBL/GenBank/DDBJ databases">
        <authorList>
            <person name="Devillers H."/>
        </authorList>
    </citation>
    <scope>NUCLEOTIDE SEQUENCE [LARGE SCALE GENOMIC DNA]</scope>
    <source>
        <strain evidence="9">CBS 11717</strain>
    </source>
</reference>
<evidence type="ECO:0000256" key="6">
    <source>
        <dbReference type="PIRNR" id="PIRNR007764"/>
    </source>
</evidence>
<evidence type="ECO:0000259" key="7">
    <source>
        <dbReference type="Pfam" id="PF05916"/>
    </source>
</evidence>
<keyword evidence="4 6" id="KW-0235">DNA replication</keyword>
<gene>
    <name evidence="9" type="ORF">LAMI_0B06568G</name>
</gene>
<feature type="domain" description="GINS subunit" evidence="7">
    <location>
        <begin position="109"/>
        <end position="193"/>
    </location>
</feature>
<name>A0A1G4IWP0_9SACH</name>
<dbReference type="SUPFAM" id="SSF158573">
    <property type="entry name" value="GINS helical bundle-like"/>
    <property type="match status" value="1"/>
</dbReference>
<evidence type="ECO:0000256" key="1">
    <source>
        <dbReference type="ARBA" id="ARBA00004123"/>
    </source>
</evidence>
<dbReference type="InterPro" id="IPR036224">
    <property type="entry name" value="GINS_bundle-like_dom_sf"/>
</dbReference>
<keyword evidence="10" id="KW-1185">Reference proteome</keyword>
<proteinExistence type="inferred from homology"/>
<dbReference type="Pfam" id="PF05916">
    <property type="entry name" value="Sld5"/>
    <property type="match status" value="1"/>
</dbReference>
<dbReference type="PANTHER" id="PTHR21206:SF0">
    <property type="entry name" value="DNA REPLICATION COMPLEX GINS PROTEIN SLD5"/>
    <property type="match status" value="1"/>
</dbReference>
<dbReference type="EMBL" id="LT598464">
    <property type="protein sequence ID" value="SCU81513.1"/>
    <property type="molecule type" value="Genomic_DNA"/>
</dbReference>
<dbReference type="InterPro" id="IPR021151">
    <property type="entry name" value="GINS_A"/>
</dbReference>
<dbReference type="Pfam" id="PF16922">
    <property type="entry name" value="SLD5_C"/>
    <property type="match status" value="1"/>
</dbReference>
<evidence type="ECO:0000256" key="2">
    <source>
        <dbReference type="ARBA" id="ARBA00008187"/>
    </source>
</evidence>
<dbReference type="GO" id="GO:0000727">
    <property type="term" value="P:double-strand break repair via break-induced replication"/>
    <property type="evidence" value="ECO:0007669"/>
    <property type="project" value="TreeGrafter"/>
</dbReference>
<dbReference type="InterPro" id="IPR038749">
    <property type="entry name" value="Sld5_GINS_A"/>
</dbReference>
<evidence type="ECO:0000256" key="3">
    <source>
        <dbReference type="ARBA" id="ARBA00014804"/>
    </source>
</evidence>
<dbReference type="CDD" id="cd11711">
    <property type="entry name" value="GINS_A_Sld5"/>
    <property type="match status" value="1"/>
</dbReference>
<evidence type="ECO:0000256" key="4">
    <source>
        <dbReference type="ARBA" id="ARBA00022705"/>
    </source>
</evidence>
<dbReference type="InterPro" id="IPR031633">
    <property type="entry name" value="SLD5_C"/>
</dbReference>
<evidence type="ECO:0000256" key="5">
    <source>
        <dbReference type="ARBA" id="ARBA00023242"/>
    </source>
</evidence>
<feature type="domain" description="DNA replication complex GINS protein SLD5 C-terminal" evidence="8">
    <location>
        <begin position="219"/>
        <end position="293"/>
    </location>
</feature>
<accession>A0A1G4IWP0</accession>
<comment type="function">
    <text evidence="6">The GINS complex plays an essential role in the initiation of DNA replication.</text>
</comment>
<dbReference type="GO" id="GO:0006261">
    <property type="term" value="P:DNA-templated DNA replication"/>
    <property type="evidence" value="ECO:0007669"/>
    <property type="project" value="InterPro"/>
</dbReference>
<dbReference type="PIRSF" id="PIRSF007764">
    <property type="entry name" value="Sld5"/>
    <property type="match status" value="1"/>
</dbReference>
<dbReference type="InterPro" id="IPR008591">
    <property type="entry name" value="GINS_Sld5"/>
</dbReference>
<dbReference type="STRING" id="1230905.A0A1G4IWP0"/>
<dbReference type="Proteomes" id="UP000191024">
    <property type="component" value="Chromosome B"/>
</dbReference>
<dbReference type="PANTHER" id="PTHR21206">
    <property type="entry name" value="SLD5 PROTEIN"/>
    <property type="match status" value="1"/>
</dbReference>
<evidence type="ECO:0000313" key="9">
    <source>
        <dbReference type="EMBL" id="SCU81513.1"/>
    </source>
</evidence>
<dbReference type="GO" id="GO:0000811">
    <property type="term" value="C:GINS complex"/>
    <property type="evidence" value="ECO:0007669"/>
    <property type="project" value="UniProtKB-UniRule"/>
</dbReference>
<comment type="subcellular location">
    <subcellularLocation>
        <location evidence="1 6">Nucleus</location>
    </subcellularLocation>
</comment>
<organism evidence="9 10">
    <name type="scientific">Lachancea mirantina</name>
    <dbReference type="NCBI Taxonomy" id="1230905"/>
    <lineage>
        <taxon>Eukaryota</taxon>
        <taxon>Fungi</taxon>
        <taxon>Dikarya</taxon>
        <taxon>Ascomycota</taxon>
        <taxon>Saccharomycotina</taxon>
        <taxon>Saccharomycetes</taxon>
        <taxon>Saccharomycetales</taxon>
        <taxon>Saccharomycetaceae</taxon>
        <taxon>Lachancea</taxon>
    </lineage>
</organism>
<evidence type="ECO:0000259" key="8">
    <source>
        <dbReference type="Pfam" id="PF16922"/>
    </source>
</evidence>
<dbReference type="AlphaFoldDB" id="A0A1G4IWP0"/>
<comment type="similarity">
    <text evidence="2 6">Belongs to the GINS4/SLD5 family.</text>
</comment>
<dbReference type="OrthoDB" id="338231at2759"/>
<keyword evidence="5 6" id="KW-0539">Nucleus</keyword>
<dbReference type="SUPFAM" id="SSF160059">
    <property type="entry name" value="PriA/YqbF domain"/>
    <property type="match status" value="1"/>
</dbReference>